<dbReference type="Gene3D" id="1.20.1260.20">
    <property type="entry name" value="PPE superfamily"/>
    <property type="match status" value="1"/>
</dbReference>
<accession>A0ABY3VR18</accession>
<organism evidence="4 5">
    <name type="scientific">Mycobacterium paraterrae</name>
    <dbReference type="NCBI Taxonomy" id="577492"/>
    <lineage>
        <taxon>Bacteria</taxon>
        <taxon>Bacillati</taxon>
        <taxon>Actinomycetota</taxon>
        <taxon>Actinomycetes</taxon>
        <taxon>Mycobacteriales</taxon>
        <taxon>Mycobacteriaceae</taxon>
        <taxon>Mycobacterium</taxon>
    </lineage>
</organism>
<comment type="similarity">
    <text evidence="1">Belongs to the mycobacterial PPE family.</text>
</comment>
<dbReference type="InterPro" id="IPR038332">
    <property type="entry name" value="PPE_sf"/>
</dbReference>
<name>A0ABY3VR18_9MYCO</name>
<dbReference type="InterPro" id="IPR022171">
    <property type="entry name" value="PPE_C"/>
</dbReference>
<dbReference type="PANTHER" id="PTHR46766:SF1">
    <property type="entry name" value="GLUTAMINE-RICH PROTEIN 2"/>
    <property type="match status" value="1"/>
</dbReference>
<dbReference type="EMBL" id="CP092488">
    <property type="protein sequence ID" value="UMB71897.1"/>
    <property type="molecule type" value="Genomic_DNA"/>
</dbReference>
<keyword evidence="5" id="KW-1185">Reference proteome</keyword>
<feature type="domain" description="PPE family C-terminal" evidence="3">
    <location>
        <begin position="324"/>
        <end position="404"/>
    </location>
</feature>
<evidence type="ECO:0000256" key="1">
    <source>
        <dbReference type="ARBA" id="ARBA00010652"/>
    </source>
</evidence>
<proteinExistence type="inferred from homology"/>
<reference evidence="4" key="1">
    <citation type="submission" date="2022-08" db="EMBL/GenBank/DDBJ databases">
        <title>Whole genome sequencing of non-tuberculosis mycobacteria type-strains.</title>
        <authorList>
            <person name="Igarashi Y."/>
            <person name="Osugi A."/>
            <person name="Mitarai S."/>
        </authorList>
    </citation>
    <scope>NUCLEOTIDE SEQUENCE</scope>
    <source>
        <strain evidence="4">DSM 45127</strain>
    </source>
</reference>
<dbReference type="SUPFAM" id="SSF140459">
    <property type="entry name" value="PE/PPE dimer-like"/>
    <property type="match status" value="1"/>
</dbReference>
<gene>
    <name evidence="4" type="ORF">MKK62_12140</name>
</gene>
<evidence type="ECO:0000313" key="4">
    <source>
        <dbReference type="EMBL" id="UMB71897.1"/>
    </source>
</evidence>
<protein>
    <submittedName>
        <fullName evidence="4">PPE family protein</fullName>
    </submittedName>
</protein>
<dbReference type="Pfam" id="PF00823">
    <property type="entry name" value="PPE"/>
    <property type="match status" value="1"/>
</dbReference>
<evidence type="ECO:0000259" key="2">
    <source>
        <dbReference type="Pfam" id="PF00823"/>
    </source>
</evidence>
<dbReference type="PANTHER" id="PTHR46766">
    <property type="entry name" value="GLUTAMINE-RICH PROTEIN 2"/>
    <property type="match status" value="1"/>
</dbReference>
<dbReference type="InterPro" id="IPR000030">
    <property type="entry name" value="PPE_dom"/>
</dbReference>
<evidence type="ECO:0000313" key="5">
    <source>
        <dbReference type="Proteomes" id="UP001055336"/>
    </source>
</evidence>
<dbReference type="Pfam" id="PF12484">
    <property type="entry name" value="PPE-SVP"/>
    <property type="match status" value="1"/>
</dbReference>
<feature type="domain" description="PPE" evidence="2">
    <location>
        <begin position="6"/>
        <end position="169"/>
    </location>
</feature>
<dbReference type="Proteomes" id="UP001055336">
    <property type="component" value="Chromosome"/>
</dbReference>
<dbReference type="RefSeq" id="WP_240263624.1">
    <property type="nucleotide sequence ID" value="NZ_CP092488.2"/>
</dbReference>
<evidence type="ECO:0000259" key="3">
    <source>
        <dbReference type="Pfam" id="PF12484"/>
    </source>
</evidence>
<sequence>MNAPFDFGAFPPEVNSAKMYAGPGSAPMISAANAWAALASELRSHAADYDVIVSNLTGDSWQGPASTAMASAAAQYTSWMNTTAAQAEQTAGQARAAAAAYESAYGLTVPPLVIAANRSQLAALIATNLLGQNGPAIAATEAHYAQMWAQDAAAMYGYAAQSAVAAKVPTFATAPQTTTAGALAGQAAATSQVAGSSTQAALSELTSALPGTLQGMAAPASSASSQTSTLSALGGLLTGGSSGNSQLDSFWSAWGPNANVWNTLTSTGAINPLQAVQAFLGLGPTPATGGLSGLSPVSAAAGIGSGAQGISGLAGLGAASSSMSAGLGQAASVGSLSVPPSWAGTAPPVAAALTPAPGGTSLATPPEMAGVPGVAPTGAAVGARAGASAGIADNRFLIRPPMVPSWAAVG</sequence>